<protein>
    <submittedName>
        <fullName evidence="2">Transporter family-2 protein</fullName>
    </submittedName>
</protein>
<feature type="transmembrane region" description="Helical" evidence="1">
    <location>
        <begin position="38"/>
        <end position="58"/>
    </location>
</feature>
<dbReference type="RefSeq" id="WP_079723696.1">
    <property type="nucleotide sequence ID" value="NZ_BMCL01000002.1"/>
</dbReference>
<name>A0A1T5K5T5_9GAMM</name>
<evidence type="ECO:0000313" key="3">
    <source>
        <dbReference type="Proteomes" id="UP000190341"/>
    </source>
</evidence>
<dbReference type="PANTHER" id="PTHR34821">
    <property type="entry name" value="INNER MEMBRANE PROTEIN YDCZ"/>
    <property type="match status" value="1"/>
</dbReference>
<feature type="transmembrane region" description="Helical" evidence="1">
    <location>
        <begin position="133"/>
        <end position="150"/>
    </location>
</feature>
<proteinExistence type="predicted"/>
<dbReference type="Pfam" id="PF04657">
    <property type="entry name" value="DMT_YdcZ"/>
    <property type="match status" value="1"/>
</dbReference>
<dbReference type="Proteomes" id="UP000190341">
    <property type="component" value="Unassembled WGS sequence"/>
</dbReference>
<gene>
    <name evidence="2" type="ORF">SAMN06296058_1388</name>
</gene>
<dbReference type="STRING" id="428993.SAMN06296058_1388"/>
<keyword evidence="1" id="KW-0812">Transmembrane</keyword>
<feature type="transmembrane region" description="Helical" evidence="1">
    <location>
        <begin position="73"/>
        <end position="94"/>
    </location>
</feature>
<keyword evidence="1" id="KW-0472">Membrane</keyword>
<keyword evidence="3" id="KW-1185">Reference proteome</keyword>
<dbReference type="OrthoDB" id="9097160at2"/>
<organism evidence="2 3">
    <name type="scientific">Pseudoxanthomonas indica</name>
    <dbReference type="NCBI Taxonomy" id="428993"/>
    <lineage>
        <taxon>Bacteria</taxon>
        <taxon>Pseudomonadati</taxon>
        <taxon>Pseudomonadota</taxon>
        <taxon>Gammaproteobacteria</taxon>
        <taxon>Lysobacterales</taxon>
        <taxon>Lysobacteraceae</taxon>
        <taxon>Pseudoxanthomonas</taxon>
    </lineage>
</organism>
<evidence type="ECO:0000313" key="2">
    <source>
        <dbReference type="EMBL" id="SKC58983.1"/>
    </source>
</evidence>
<dbReference type="GO" id="GO:0005886">
    <property type="term" value="C:plasma membrane"/>
    <property type="evidence" value="ECO:0007669"/>
    <property type="project" value="TreeGrafter"/>
</dbReference>
<accession>A0A1T5K5T5</accession>
<dbReference type="EMBL" id="FUZV01000001">
    <property type="protein sequence ID" value="SKC58983.1"/>
    <property type="molecule type" value="Genomic_DNA"/>
</dbReference>
<dbReference type="PANTHER" id="PTHR34821:SF2">
    <property type="entry name" value="INNER MEMBRANE PROTEIN YDCZ"/>
    <property type="match status" value="1"/>
</dbReference>
<evidence type="ECO:0000256" key="1">
    <source>
        <dbReference type="SAM" id="Phobius"/>
    </source>
</evidence>
<dbReference type="InterPro" id="IPR006750">
    <property type="entry name" value="YdcZ"/>
</dbReference>
<sequence>MNAWSGAFGLGLAVLIGMLLPLQALINAALGRQTFGPVFAALVSFGVGTLVLLAWWTLARPTFALAPLAKVPWWAWTGGIIGAVYVASATLLIPRMGAAPLICLVVLGQLLGSLVLDHFGVLHARQPVDASRIVGTLLVVFGVLLVVRPWQSAAA</sequence>
<dbReference type="AlphaFoldDB" id="A0A1T5K5T5"/>
<feature type="transmembrane region" description="Helical" evidence="1">
    <location>
        <begin position="101"/>
        <end position="121"/>
    </location>
</feature>
<feature type="transmembrane region" description="Helical" evidence="1">
    <location>
        <begin position="6"/>
        <end position="26"/>
    </location>
</feature>
<reference evidence="2 3" key="1">
    <citation type="submission" date="2017-02" db="EMBL/GenBank/DDBJ databases">
        <authorList>
            <person name="Peterson S.W."/>
        </authorList>
    </citation>
    <scope>NUCLEOTIDE SEQUENCE [LARGE SCALE GENOMIC DNA]</scope>
    <source>
        <strain evidence="2 3">P15</strain>
    </source>
</reference>
<keyword evidence="1" id="KW-1133">Transmembrane helix</keyword>